<protein>
    <recommendedName>
        <fullName evidence="1">UPF0335 protein I4Q42_12240</fullName>
    </recommendedName>
</protein>
<dbReference type="Pfam" id="PF10073">
    <property type="entry name" value="GapR_DNA-bd"/>
    <property type="match status" value="1"/>
</dbReference>
<name>A0ABS0SXU3_9CAUL</name>
<gene>
    <name evidence="4" type="ORF">I4Q42_12240</name>
</gene>
<dbReference type="InterPro" id="IPR018753">
    <property type="entry name" value="GapR-like"/>
</dbReference>
<keyword evidence="5" id="KW-1185">Reference proteome</keyword>
<keyword evidence="2" id="KW-0175">Coiled coil</keyword>
<dbReference type="RefSeq" id="WP_198576351.1">
    <property type="nucleotide sequence ID" value="NZ_JADWOX010000007.1"/>
</dbReference>
<evidence type="ECO:0000256" key="1">
    <source>
        <dbReference type="HAMAP-Rule" id="MF_00797"/>
    </source>
</evidence>
<feature type="coiled-coil region" evidence="2">
    <location>
        <begin position="19"/>
        <end position="46"/>
    </location>
</feature>
<proteinExistence type="inferred from homology"/>
<comment type="similarity">
    <text evidence="1">Belongs to the UPF0335 family.</text>
</comment>
<dbReference type="Proteomes" id="UP000639859">
    <property type="component" value="Unassembled WGS sequence"/>
</dbReference>
<comment type="caution">
    <text evidence="4">The sequence shown here is derived from an EMBL/GenBank/DDBJ whole genome shotgun (WGS) entry which is preliminary data.</text>
</comment>
<evidence type="ECO:0000313" key="4">
    <source>
        <dbReference type="EMBL" id="MBI1684438.1"/>
    </source>
</evidence>
<accession>A0ABS0SXU3</accession>
<dbReference type="InterPro" id="IPR046367">
    <property type="entry name" value="GapR-like_DNA-bd"/>
</dbReference>
<dbReference type="HAMAP" id="MF_00797">
    <property type="entry name" value="UPF0335"/>
    <property type="match status" value="1"/>
</dbReference>
<evidence type="ECO:0000256" key="2">
    <source>
        <dbReference type="SAM" id="Coils"/>
    </source>
</evidence>
<feature type="domain" description="GapR-like DNA-binding" evidence="3">
    <location>
        <begin position="15"/>
        <end position="86"/>
    </location>
</feature>
<dbReference type="NCBIfam" id="NF010247">
    <property type="entry name" value="PRK13694.1"/>
    <property type="match status" value="1"/>
</dbReference>
<organism evidence="4 5">
    <name type="scientific">Caulobacter hibisci</name>
    <dbReference type="NCBI Taxonomy" id="2035993"/>
    <lineage>
        <taxon>Bacteria</taxon>
        <taxon>Pseudomonadati</taxon>
        <taxon>Pseudomonadota</taxon>
        <taxon>Alphaproteobacteria</taxon>
        <taxon>Caulobacterales</taxon>
        <taxon>Caulobacteraceae</taxon>
        <taxon>Caulobacter</taxon>
    </lineage>
</organism>
<sequence length="88" mass="9752">MSEPTPHADVLNSTAQGQLKSIIERVERLAVEKAEISDQIDEVYAEAKGNGFDVKVLKTVVRLRKTDRAKRQEADAILDLYLSAIGEV</sequence>
<reference evidence="4 5" key="1">
    <citation type="submission" date="2020-11" db="EMBL/GenBank/DDBJ databases">
        <title>genome sequence of strain KACC 18849.</title>
        <authorList>
            <person name="Gao J."/>
            <person name="Zhang X."/>
        </authorList>
    </citation>
    <scope>NUCLEOTIDE SEQUENCE [LARGE SCALE GENOMIC DNA]</scope>
    <source>
        <strain evidence="4 5">KACC 18849</strain>
    </source>
</reference>
<evidence type="ECO:0000259" key="3">
    <source>
        <dbReference type="Pfam" id="PF10073"/>
    </source>
</evidence>
<evidence type="ECO:0000313" key="5">
    <source>
        <dbReference type="Proteomes" id="UP000639859"/>
    </source>
</evidence>
<dbReference type="EMBL" id="JADWOX010000007">
    <property type="protein sequence ID" value="MBI1684438.1"/>
    <property type="molecule type" value="Genomic_DNA"/>
</dbReference>